<evidence type="ECO:0000313" key="1">
    <source>
        <dbReference type="EMBL" id="KAI7741104.1"/>
    </source>
</evidence>
<organism evidence="1 2">
    <name type="scientific">Ambrosia artemisiifolia</name>
    <name type="common">Common ragweed</name>
    <dbReference type="NCBI Taxonomy" id="4212"/>
    <lineage>
        <taxon>Eukaryota</taxon>
        <taxon>Viridiplantae</taxon>
        <taxon>Streptophyta</taxon>
        <taxon>Embryophyta</taxon>
        <taxon>Tracheophyta</taxon>
        <taxon>Spermatophyta</taxon>
        <taxon>Magnoliopsida</taxon>
        <taxon>eudicotyledons</taxon>
        <taxon>Gunneridae</taxon>
        <taxon>Pentapetalae</taxon>
        <taxon>asterids</taxon>
        <taxon>campanulids</taxon>
        <taxon>Asterales</taxon>
        <taxon>Asteraceae</taxon>
        <taxon>Asteroideae</taxon>
        <taxon>Heliantheae alliance</taxon>
        <taxon>Heliantheae</taxon>
        <taxon>Ambrosia</taxon>
    </lineage>
</organism>
<dbReference type="EMBL" id="JAMZMK010008272">
    <property type="protein sequence ID" value="KAI7741104.1"/>
    <property type="molecule type" value="Genomic_DNA"/>
</dbReference>
<proteinExistence type="predicted"/>
<dbReference type="Proteomes" id="UP001206925">
    <property type="component" value="Unassembled WGS sequence"/>
</dbReference>
<accession>A0AAD5CGK4</accession>
<sequence>PKKLHKIPVLKFCNTKDFILELVKTLVYQLPLLLMRDFLFFFIQAYVTASRSTKADEVDTTKAVHEQLSLQATLHSWRLKLALNTAFCVSGNFMLENVRNSSPGPQSKALLRVHPLVQLSRFSNSKPFKHLQFGRPANSIPSYGPILVSITDRFLIYTCGYLHSSIKNQTAYSPVEGSSALLHDVRYNSLPVMKFFPNFIPDIKSCAIGLSFVKDTKELDDQMALPAPLTIDKIPWVSKLALPVVLIRGVSRLATHTTS</sequence>
<reference evidence="1" key="1">
    <citation type="submission" date="2022-06" db="EMBL/GenBank/DDBJ databases">
        <title>Uncovering the hologenomic basis of an extraordinary plant invasion.</title>
        <authorList>
            <person name="Bieker V.C."/>
            <person name="Martin M.D."/>
            <person name="Gilbert T."/>
            <person name="Hodgins K."/>
            <person name="Battlay P."/>
            <person name="Petersen B."/>
            <person name="Wilson J."/>
        </authorList>
    </citation>
    <scope>NUCLEOTIDE SEQUENCE</scope>
    <source>
        <strain evidence="1">AA19_3_7</strain>
        <tissue evidence="1">Leaf</tissue>
    </source>
</reference>
<comment type="caution">
    <text evidence="1">The sequence shown here is derived from an EMBL/GenBank/DDBJ whole genome shotgun (WGS) entry which is preliminary data.</text>
</comment>
<dbReference type="AlphaFoldDB" id="A0AAD5CGK4"/>
<name>A0AAD5CGK4_AMBAR</name>
<feature type="non-terminal residue" evidence="1">
    <location>
        <position position="1"/>
    </location>
</feature>
<gene>
    <name evidence="1" type="ORF">M8C21_002123</name>
</gene>
<keyword evidence="2" id="KW-1185">Reference proteome</keyword>
<protein>
    <submittedName>
        <fullName evidence="1">Uncharacterized protein</fullName>
    </submittedName>
</protein>
<evidence type="ECO:0000313" key="2">
    <source>
        <dbReference type="Proteomes" id="UP001206925"/>
    </source>
</evidence>